<dbReference type="EMBL" id="QGNW01001393">
    <property type="protein sequence ID" value="RVW42786.1"/>
    <property type="molecule type" value="Genomic_DNA"/>
</dbReference>
<name>A0A438E4Y3_VITVI</name>
<keyword evidence="3" id="KW-0964">Secreted</keyword>
<proteinExistence type="inferred from homology"/>
<dbReference type="CDD" id="cd01837">
    <property type="entry name" value="SGNH_plant_lipase_like"/>
    <property type="match status" value="1"/>
</dbReference>
<keyword evidence="6" id="KW-0442">Lipid degradation</keyword>
<dbReference type="SUPFAM" id="SSF52266">
    <property type="entry name" value="SGNH hydrolase"/>
    <property type="match status" value="1"/>
</dbReference>
<sequence>MKESYYCNPAIRCFLFILFSVSGSAHGRHDHGQLMVPCFFIFGASSFDNGNNNALPTLAKANYPPYGIDFPAGPTGRFSNGRSIVDIISEFLGFDDYIPSFASTVGGENILKGVNYASGGSGIRAETGQHAGARISMDGQLRNHQITVLSLINRLGQNESAAKEYLNKCIYAAGLGTNDYVSNYFLPSLYPTSRIYTPEQYALVLAQQYSRQLKTLYTNYGARKVALFGLAQLGCAPSVVASKGATNGSACVDYINDAVQIFNNRLKELVDELNRNLTDAKFIYVNVYEIASEATSYPSFRVIDAPCCPVASNNTLILCTINQTPCPNRDEYFYWDALHLSEATNMFIANRSYNAQSPTDTCPIDISDLARLLLY</sequence>
<evidence type="ECO:0000313" key="9">
    <source>
        <dbReference type="EMBL" id="RVW42786.1"/>
    </source>
</evidence>
<evidence type="ECO:0000256" key="6">
    <source>
        <dbReference type="ARBA" id="ARBA00022963"/>
    </source>
</evidence>
<reference evidence="9 10" key="1">
    <citation type="journal article" date="2018" name="PLoS Genet.">
        <title>Population sequencing reveals clonal diversity and ancestral inbreeding in the grapevine cultivar Chardonnay.</title>
        <authorList>
            <person name="Roach M.J."/>
            <person name="Johnson D.L."/>
            <person name="Bohlmann J."/>
            <person name="van Vuuren H.J."/>
            <person name="Jones S.J."/>
            <person name="Pretorius I.S."/>
            <person name="Schmidt S.A."/>
            <person name="Borneman A.R."/>
        </authorList>
    </citation>
    <scope>NUCLEOTIDE SEQUENCE [LARGE SCALE GENOMIC DNA]</scope>
    <source>
        <strain evidence="10">cv. Chardonnay</strain>
        <tissue evidence="9">Leaf</tissue>
    </source>
</reference>
<protein>
    <submittedName>
        <fullName evidence="9">GDSL esterase/lipase</fullName>
    </submittedName>
</protein>
<organism evidence="9 10">
    <name type="scientific">Vitis vinifera</name>
    <name type="common">Grape</name>
    <dbReference type="NCBI Taxonomy" id="29760"/>
    <lineage>
        <taxon>Eukaryota</taxon>
        <taxon>Viridiplantae</taxon>
        <taxon>Streptophyta</taxon>
        <taxon>Embryophyta</taxon>
        <taxon>Tracheophyta</taxon>
        <taxon>Spermatophyta</taxon>
        <taxon>Magnoliopsida</taxon>
        <taxon>eudicotyledons</taxon>
        <taxon>Gunneridae</taxon>
        <taxon>Pentapetalae</taxon>
        <taxon>rosids</taxon>
        <taxon>Vitales</taxon>
        <taxon>Vitaceae</taxon>
        <taxon>Viteae</taxon>
        <taxon>Vitis</taxon>
    </lineage>
</organism>
<evidence type="ECO:0000256" key="2">
    <source>
        <dbReference type="ARBA" id="ARBA00008668"/>
    </source>
</evidence>
<evidence type="ECO:0000256" key="8">
    <source>
        <dbReference type="SAM" id="SignalP"/>
    </source>
</evidence>
<dbReference type="PANTHER" id="PTHR45650">
    <property type="entry name" value="GDSL-LIKE LIPASE/ACYLHYDROLASE-RELATED"/>
    <property type="match status" value="1"/>
</dbReference>
<comment type="similarity">
    <text evidence="2">Belongs to the 'GDSL' lipolytic enzyme family.</text>
</comment>
<comment type="subcellular location">
    <subcellularLocation>
        <location evidence="1">Secreted</location>
    </subcellularLocation>
</comment>
<dbReference type="GO" id="GO:0016042">
    <property type="term" value="P:lipid catabolic process"/>
    <property type="evidence" value="ECO:0007669"/>
    <property type="project" value="UniProtKB-KW"/>
</dbReference>
<keyword evidence="7" id="KW-0443">Lipid metabolism</keyword>
<keyword evidence="4 8" id="KW-0732">Signal</keyword>
<feature type="signal peptide" evidence="8">
    <location>
        <begin position="1"/>
        <end position="27"/>
    </location>
</feature>
<dbReference type="Proteomes" id="UP000288805">
    <property type="component" value="Unassembled WGS sequence"/>
</dbReference>
<dbReference type="InterPro" id="IPR051238">
    <property type="entry name" value="GDSL_esterase/lipase"/>
</dbReference>
<dbReference type="InterPro" id="IPR036514">
    <property type="entry name" value="SGNH_hydro_sf"/>
</dbReference>
<dbReference type="PANTHER" id="PTHR45650:SF80">
    <property type="entry name" value="FINGER PROTEIN, PUTATIVE-RELATED"/>
    <property type="match status" value="1"/>
</dbReference>
<dbReference type="InterPro" id="IPR035669">
    <property type="entry name" value="SGNH_plant_lipase-like"/>
</dbReference>
<dbReference type="Gene3D" id="3.40.50.1110">
    <property type="entry name" value="SGNH hydrolase"/>
    <property type="match status" value="1"/>
</dbReference>
<feature type="chain" id="PRO_5019185084" evidence="8">
    <location>
        <begin position="28"/>
        <end position="375"/>
    </location>
</feature>
<dbReference type="Pfam" id="PF00657">
    <property type="entry name" value="Lipase_GDSL"/>
    <property type="match status" value="1"/>
</dbReference>
<evidence type="ECO:0000256" key="7">
    <source>
        <dbReference type="ARBA" id="ARBA00023098"/>
    </source>
</evidence>
<gene>
    <name evidence="9" type="primary">VvCHDh000640_5</name>
    <name evidence="9" type="ORF">CK203_079897</name>
</gene>
<dbReference type="InterPro" id="IPR001087">
    <property type="entry name" value="GDSL"/>
</dbReference>
<dbReference type="GO" id="GO:0016788">
    <property type="term" value="F:hydrolase activity, acting on ester bonds"/>
    <property type="evidence" value="ECO:0007669"/>
    <property type="project" value="InterPro"/>
</dbReference>
<evidence type="ECO:0000256" key="4">
    <source>
        <dbReference type="ARBA" id="ARBA00022729"/>
    </source>
</evidence>
<comment type="caution">
    <text evidence="9">The sequence shown here is derived from an EMBL/GenBank/DDBJ whole genome shotgun (WGS) entry which is preliminary data.</text>
</comment>
<evidence type="ECO:0000313" key="10">
    <source>
        <dbReference type="Proteomes" id="UP000288805"/>
    </source>
</evidence>
<dbReference type="GO" id="GO:0005576">
    <property type="term" value="C:extracellular region"/>
    <property type="evidence" value="ECO:0007669"/>
    <property type="project" value="UniProtKB-SubCell"/>
</dbReference>
<accession>A0A438E4Y3</accession>
<evidence type="ECO:0000256" key="1">
    <source>
        <dbReference type="ARBA" id="ARBA00004613"/>
    </source>
</evidence>
<evidence type="ECO:0000256" key="3">
    <source>
        <dbReference type="ARBA" id="ARBA00022525"/>
    </source>
</evidence>
<evidence type="ECO:0000256" key="5">
    <source>
        <dbReference type="ARBA" id="ARBA00022801"/>
    </source>
</evidence>
<dbReference type="AlphaFoldDB" id="A0A438E4Y3"/>
<keyword evidence="5" id="KW-0378">Hydrolase</keyword>